<sequence length="49" mass="5926">MVNYDILQFLEDIQPNKEEREYMLTYLSIGLFGNQLELFTILTNLWQNL</sequence>
<organism evidence="1">
    <name type="scientific">Bodo saltans virus</name>
    <dbReference type="NCBI Taxonomy" id="2024608"/>
    <lineage>
        <taxon>Viruses</taxon>
        <taxon>Varidnaviria</taxon>
        <taxon>Bamfordvirae</taxon>
        <taxon>Nucleocytoviricota</taxon>
        <taxon>Megaviricetes</taxon>
        <taxon>Imitervirales</taxon>
        <taxon>Mimiviridae</taxon>
        <taxon>Klosneuvirinae</taxon>
        <taxon>Theiavirus</taxon>
        <taxon>Theiavirus salishense</taxon>
    </lineage>
</organism>
<evidence type="ECO:0000313" key="2">
    <source>
        <dbReference type="Proteomes" id="UP000240325"/>
    </source>
</evidence>
<gene>
    <name evidence="1" type="ORF">BMW23_0496</name>
</gene>
<proteinExistence type="predicted"/>
<keyword evidence="2" id="KW-1185">Reference proteome</keyword>
<reference evidence="1" key="1">
    <citation type="journal article" date="2017" name="Elife">
        <title>The kinetoplastid-infecting Bodo saltans virus (BsV), a window into the most abundant giant viruses in the sea.</title>
        <authorList>
            <person name="Deeg C.M."/>
            <person name="Chow C.-E.T."/>
            <person name="Suttle C.A."/>
        </authorList>
    </citation>
    <scope>NUCLEOTIDE SEQUENCE</scope>
    <source>
        <strain evidence="1">NG1</strain>
    </source>
</reference>
<accession>A0A2H4UUJ7</accession>
<name>A0A2H4UUJ7_9VIRU</name>
<evidence type="ECO:0000313" key="1">
    <source>
        <dbReference type="EMBL" id="ATZ80544.1"/>
    </source>
</evidence>
<protein>
    <submittedName>
        <fullName evidence="1">Uncharacterized protein</fullName>
    </submittedName>
</protein>
<dbReference type="Proteomes" id="UP000240325">
    <property type="component" value="Segment"/>
</dbReference>
<dbReference type="EMBL" id="MF782455">
    <property type="protein sequence ID" value="ATZ80544.1"/>
    <property type="molecule type" value="Genomic_DNA"/>
</dbReference>